<evidence type="ECO:0000313" key="2">
    <source>
        <dbReference type="EMBL" id="KXS18332.1"/>
    </source>
</evidence>
<dbReference type="Proteomes" id="UP000070544">
    <property type="component" value="Unassembled WGS sequence"/>
</dbReference>
<reference evidence="2 3" key="1">
    <citation type="journal article" date="2015" name="Genome Biol. Evol.">
        <title>Phylogenomic analyses indicate that early fungi evolved digesting cell walls of algal ancestors of land plants.</title>
        <authorList>
            <person name="Chang Y."/>
            <person name="Wang S."/>
            <person name="Sekimoto S."/>
            <person name="Aerts A.L."/>
            <person name="Choi C."/>
            <person name="Clum A."/>
            <person name="LaButti K.M."/>
            <person name="Lindquist E.A."/>
            <person name="Yee Ngan C."/>
            <person name="Ohm R.A."/>
            <person name="Salamov A.A."/>
            <person name="Grigoriev I.V."/>
            <person name="Spatafora J.W."/>
            <person name="Berbee M.L."/>
        </authorList>
    </citation>
    <scope>NUCLEOTIDE SEQUENCE [LARGE SCALE GENOMIC DNA]</scope>
    <source>
        <strain evidence="2 3">JEL478</strain>
    </source>
</reference>
<feature type="compositionally biased region" description="Polar residues" evidence="1">
    <location>
        <begin position="100"/>
        <end position="113"/>
    </location>
</feature>
<sequence length="140" mass="15118">MAMAPVFPQQGQDASFMLVDANGRPLDWTNQSSIRQEDGSTRSRRLSDAGQQEQALRSRRLSNAGVSSQRRGVSTGPSGRNSNGTGRSPSRTGLHRRKNINGTQKVDGEGSSNVGNGIANWLVSEGACDVLAFFTKFRLH</sequence>
<feature type="compositionally biased region" description="Polar residues" evidence="1">
    <location>
        <begin position="64"/>
        <end position="91"/>
    </location>
</feature>
<evidence type="ECO:0000313" key="3">
    <source>
        <dbReference type="Proteomes" id="UP000070544"/>
    </source>
</evidence>
<feature type="region of interest" description="Disordered" evidence="1">
    <location>
        <begin position="25"/>
        <end position="113"/>
    </location>
</feature>
<accession>A0A139ANL9</accession>
<feature type="compositionally biased region" description="Basic and acidic residues" evidence="1">
    <location>
        <begin position="35"/>
        <end position="47"/>
    </location>
</feature>
<keyword evidence="3" id="KW-1185">Reference proteome</keyword>
<gene>
    <name evidence="2" type="ORF">M427DRAFT_208262</name>
</gene>
<name>A0A139ANL9_GONPJ</name>
<protein>
    <submittedName>
        <fullName evidence="2">Uncharacterized protein</fullName>
    </submittedName>
</protein>
<dbReference type="EMBL" id="KQ965742">
    <property type="protein sequence ID" value="KXS18332.1"/>
    <property type="molecule type" value="Genomic_DNA"/>
</dbReference>
<organism evidence="2 3">
    <name type="scientific">Gonapodya prolifera (strain JEL478)</name>
    <name type="common">Monoblepharis prolifera</name>
    <dbReference type="NCBI Taxonomy" id="1344416"/>
    <lineage>
        <taxon>Eukaryota</taxon>
        <taxon>Fungi</taxon>
        <taxon>Fungi incertae sedis</taxon>
        <taxon>Chytridiomycota</taxon>
        <taxon>Chytridiomycota incertae sedis</taxon>
        <taxon>Monoblepharidomycetes</taxon>
        <taxon>Monoblepharidales</taxon>
        <taxon>Gonapodyaceae</taxon>
        <taxon>Gonapodya</taxon>
    </lineage>
</organism>
<proteinExistence type="predicted"/>
<dbReference type="AlphaFoldDB" id="A0A139ANL9"/>
<evidence type="ECO:0000256" key="1">
    <source>
        <dbReference type="SAM" id="MobiDB-lite"/>
    </source>
</evidence>